<organism evidence="2">
    <name type="scientific">Zea mays</name>
    <name type="common">Maize</name>
    <dbReference type="NCBI Taxonomy" id="4577"/>
    <lineage>
        <taxon>Eukaryota</taxon>
        <taxon>Viridiplantae</taxon>
        <taxon>Streptophyta</taxon>
        <taxon>Embryophyta</taxon>
        <taxon>Tracheophyta</taxon>
        <taxon>Spermatophyta</taxon>
        <taxon>Magnoliopsida</taxon>
        <taxon>Liliopsida</taxon>
        <taxon>Poales</taxon>
        <taxon>Poaceae</taxon>
        <taxon>PACMAD clade</taxon>
        <taxon>Panicoideae</taxon>
        <taxon>Andropogonodae</taxon>
        <taxon>Andropogoneae</taxon>
        <taxon>Tripsacinae</taxon>
        <taxon>Zea</taxon>
    </lineage>
</organism>
<reference evidence="2" key="1">
    <citation type="journal article" date="2009" name="PLoS Genet.">
        <title>Sequencing, mapping, and analysis of 27,455 maize full-length cDNAs.</title>
        <authorList>
            <person name="Soderlund C."/>
            <person name="Descour A."/>
            <person name="Kudrna D."/>
            <person name="Bomhoff M."/>
            <person name="Boyd L."/>
            <person name="Currie J."/>
            <person name="Angelova A."/>
            <person name="Collura K."/>
            <person name="Wissotski M."/>
            <person name="Ashley E."/>
            <person name="Morrow D."/>
            <person name="Fernandes J."/>
            <person name="Walbot V."/>
            <person name="Yu Y."/>
        </authorList>
    </citation>
    <scope>NUCLEOTIDE SEQUENCE</scope>
    <source>
        <strain evidence="2">B73</strain>
    </source>
</reference>
<sequence>MQLNCTGGGRRRRAEQGRGTGEGGEARWAVGEGSEEGALGGGRPPHGPHEVGELQHPRDLGAPLGLRRRALRLRLVPRPGHLVLRLLHRLGALLLELPLVLVEPGAGLLHLVALPAVDDDLLALEPVVDLGHLGDLPRGDLGLHLLLPDLPHGHPTVAVGVGGAGAWGGRAPGPARRRDGVAVRHDGQRVGLLVLGLPEPVGGGTVGDGCCGGDHGRELPAHGREGLAGRGVAPDGRVPAPAVRRRLARRRAQRVDVPELRLLVLPHRL</sequence>
<dbReference type="EMBL" id="BT084657">
    <property type="protein sequence ID" value="ACR35010.1"/>
    <property type="molecule type" value="mRNA"/>
</dbReference>
<evidence type="ECO:0000256" key="1">
    <source>
        <dbReference type="SAM" id="MobiDB-lite"/>
    </source>
</evidence>
<reference evidence="2" key="2">
    <citation type="submission" date="2012-06" db="EMBL/GenBank/DDBJ databases">
        <authorList>
            <person name="Yu Y."/>
            <person name="Currie J."/>
            <person name="Lomeli R."/>
            <person name="Angelova A."/>
            <person name="Collura K."/>
            <person name="Wissotski M."/>
            <person name="Campos D."/>
            <person name="Kudrna D."/>
            <person name="Golser W."/>
            <person name="Ashely E."/>
            <person name="Descour A."/>
            <person name="Fernandes J."/>
            <person name="Soderlund C."/>
            <person name="Walbot V."/>
        </authorList>
    </citation>
    <scope>NUCLEOTIDE SEQUENCE</scope>
    <source>
        <strain evidence="2">B73</strain>
    </source>
</reference>
<dbReference type="AlphaFoldDB" id="C4J1G0"/>
<dbReference type="EMBL" id="BT085618">
    <property type="protein sequence ID" value="ACR35971.1"/>
    <property type="molecule type" value="mRNA"/>
</dbReference>
<feature type="compositionally biased region" description="Basic and acidic residues" evidence="1">
    <location>
        <begin position="47"/>
        <end position="59"/>
    </location>
</feature>
<feature type="region of interest" description="Disordered" evidence="1">
    <location>
        <begin position="1"/>
        <end position="59"/>
    </location>
</feature>
<evidence type="ECO:0000313" key="2">
    <source>
        <dbReference type="EMBL" id="ACR35010.1"/>
    </source>
</evidence>
<protein>
    <submittedName>
        <fullName evidence="2">Uncharacterized protein</fullName>
    </submittedName>
</protein>
<proteinExistence type="evidence at transcript level"/>
<accession>C4J1G0</accession>
<name>C4J1G0_MAIZE</name>